<dbReference type="AlphaFoldDB" id="A0A6P2C531"/>
<gene>
    <name evidence="5" type="ORF">EAS64_03800</name>
</gene>
<keyword evidence="2" id="KW-0812">Transmembrane</keyword>
<dbReference type="Proteomes" id="UP000460272">
    <property type="component" value="Unassembled WGS sequence"/>
</dbReference>
<dbReference type="CDD" id="cd02851">
    <property type="entry name" value="E_set_GO_C"/>
    <property type="match status" value="1"/>
</dbReference>
<organism evidence="5 6">
    <name type="scientific">Trebonia kvetii</name>
    <dbReference type="NCBI Taxonomy" id="2480626"/>
    <lineage>
        <taxon>Bacteria</taxon>
        <taxon>Bacillati</taxon>
        <taxon>Actinomycetota</taxon>
        <taxon>Actinomycetes</taxon>
        <taxon>Streptosporangiales</taxon>
        <taxon>Treboniaceae</taxon>
        <taxon>Trebonia</taxon>
    </lineage>
</organism>
<feature type="transmembrane region" description="Helical" evidence="2">
    <location>
        <begin position="30"/>
        <end position="48"/>
    </location>
</feature>
<comment type="caution">
    <text evidence="5">The sequence shown here is derived from an EMBL/GenBank/DDBJ whole genome shotgun (WGS) entry which is preliminary data.</text>
</comment>
<feature type="domain" description="GlxA-like beta barrel" evidence="4">
    <location>
        <begin position="169"/>
        <end position="268"/>
    </location>
</feature>
<name>A0A6P2C531_9ACTN</name>
<dbReference type="Pfam" id="PF21110">
    <property type="entry name" value="GlxA"/>
    <property type="match status" value="1"/>
</dbReference>
<proteinExistence type="predicted"/>
<sequence length="663" mass="71350">MSNVLQSGDLDAPAPPAPPGLRPRRRGRRLISALVGVVAVCGVIGANVPTVGGAVEDWYHHYQITRPAYEAKYGLWNELNIPAGFRVNGIHATLLYNGDILIMAGSGNNQSFFNAGTFKTLLFNPATMRMKLIPTPWDVFCAGHIELPDGNILVAGGTARYENLNPVYAGGSMTVTNYDMKEALTLGKGTVFTAPDGAKFKSAFPLRVPRATVGKAAANGANPVITPGQQNVWVDAVKKGKGSLQSKSVRYQVQGLIGSQSNALLFGIGTPMTLQKQNFMGTNDAYVFDVKTERFVKVNSMNYARWYPTLAEMGNGMVMTMSGLNGQGQVTMQNEMYNPKTGNWTKGPTRGFPTYPATFLTENGQLFFTGSNSGYGPATPAWRTPGFWNIKTNAFKPVPGIKDPQDLETSASVLLPPAQNQTVMVLGGGGVGQSNSATARTALLDMAAPSPQWTPGPSLAEPTRYPITVLLPDDDVLVTGGSRYYRGMHGSDNRDTRIYNVAGKAFSRAADSITGRDYHSGGILLPNGSVLTLGGNPLFGNAQDTLPQTFNQEIDVYDPPYMFQGSRPSIIGAPTAMKLGDGYVIKVSQASRIRYLRLMRPDNPTHVTDVNQRSIAVKFSNLGNGYLKVSVPPNPNLTPPGYYMLFAVNDRGVPSTASWVRVS</sequence>
<accession>A0A6P2C531</accession>
<dbReference type="OrthoDB" id="601499at2"/>
<dbReference type="InterPro" id="IPR014756">
    <property type="entry name" value="Ig_E-set"/>
</dbReference>
<dbReference type="GO" id="GO:0005975">
    <property type="term" value="P:carbohydrate metabolic process"/>
    <property type="evidence" value="ECO:0007669"/>
    <property type="project" value="UniProtKB-ARBA"/>
</dbReference>
<dbReference type="SUPFAM" id="SSF81296">
    <property type="entry name" value="E set domains"/>
    <property type="match status" value="1"/>
</dbReference>
<evidence type="ECO:0000313" key="6">
    <source>
        <dbReference type="Proteomes" id="UP000460272"/>
    </source>
</evidence>
<keyword evidence="2" id="KW-0472">Membrane</keyword>
<dbReference type="InterPro" id="IPR049305">
    <property type="entry name" value="GlxA-like_b-barrel"/>
</dbReference>
<evidence type="ECO:0000259" key="4">
    <source>
        <dbReference type="Pfam" id="PF21110"/>
    </source>
</evidence>
<evidence type="ECO:0000256" key="2">
    <source>
        <dbReference type="SAM" id="Phobius"/>
    </source>
</evidence>
<dbReference type="SUPFAM" id="SSF50965">
    <property type="entry name" value="Galactose oxidase, central domain"/>
    <property type="match status" value="1"/>
</dbReference>
<evidence type="ECO:0000259" key="3">
    <source>
        <dbReference type="Pfam" id="PF09118"/>
    </source>
</evidence>
<dbReference type="EMBL" id="RPFW01000001">
    <property type="protein sequence ID" value="TVZ06539.1"/>
    <property type="molecule type" value="Genomic_DNA"/>
</dbReference>
<evidence type="ECO:0000256" key="1">
    <source>
        <dbReference type="SAM" id="MobiDB-lite"/>
    </source>
</evidence>
<protein>
    <submittedName>
        <fullName evidence="5">DUF1929 domain-containing protein</fullName>
    </submittedName>
</protein>
<feature type="region of interest" description="Disordered" evidence="1">
    <location>
        <begin position="1"/>
        <end position="24"/>
    </location>
</feature>
<keyword evidence="6" id="KW-1185">Reference proteome</keyword>
<dbReference type="InterPro" id="IPR037293">
    <property type="entry name" value="Gal_Oxidase_central_sf"/>
</dbReference>
<dbReference type="InterPro" id="IPR011043">
    <property type="entry name" value="Gal_Oxase/kelch_b-propeller"/>
</dbReference>
<keyword evidence="2" id="KW-1133">Transmembrane helix</keyword>
<dbReference type="Gene3D" id="2.60.40.10">
    <property type="entry name" value="Immunoglobulins"/>
    <property type="match status" value="1"/>
</dbReference>
<dbReference type="PANTHER" id="PTHR32208:SF21">
    <property type="entry name" value="LOW QUALITY PROTEIN: ALDEHYDE OXIDASE GLOX-LIKE"/>
    <property type="match status" value="1"/>
</dbReference>
<dbReference type="PANTHER" id="PTHR32208">
    <property type="entry name" value="SECRETED PROTEIN-RELATED"/>
    <property type="match status" value="1"/>
</dbReference>
<dbReference type="Pfam" id="PF09118">
    <property type="entry name" value="GO-like_E_set"/>
    <property type="match status" value="1"/>
</dbReference>
<evidence type="ECO:0000313" key="5">
    <source>
        <dbReference type="EMBL" id="TVZ06539.1"/>
    </source>
</evidence>
<dbReference type="Gene3D" id="2.130.10.80">
    <property type="entry name" value="Galactose oxidase/kelch, beta-propeller"/>
    <property type="match status" value="2"/>
</dbReference>
<reference evidence="5 6" key="1">
    <citation type="submission" date="2018-11" db="EMBL/GenBank/DDBJ databases">
        <title>Trebonia kvetii gen.nov., sp.nov., a novel acidophilic actinobacterium, and proposal of the new actinobacterial family Treboniaceae fam. nov.</title>
        <authorList>
            <person name="Rapoport D."/>
            <person name="Sagova-Mareckova M."/>
            <person name="Sedlacek I."/>
            <person name="Provaznik J."/>
            <person name="Kralova S."/>
            <person name="Pavlinic D."/>
            <person name="Benes V."/>
            <person name="Kopecky J."/>
        </authorList>
    </citation>
    <scope>NUCLEOTIDE SEQUENCE [LARGE SCALE GENOMIC DNA]</scope>
    <source>
        <strain evidence="5 6">15Tr583</strain>
    </source>
</reference>
<dbReference type="InterPro" id="IPR015202">
    <property type="entry name" value="GO-like_E_set"/>
</dbReference>
<dbReference type="InterPro" id="IPR013783">
    <property type="entry name" value="Ig-like_fold"/>
</dbReference>
<feature type="domain" description="Galactose oxidase-like Early set" evidence="3">
    <location>
        <begin position="567"/>
        <end position="662"/>
    </location>
</feature>
<dbReference type="RefSeq" id="WP_145851292.1">
    <property type="nucleotide sequence ID" value="NZ_RPFW01000001.1"/>
</dbReference>